<proteinExistence type="predicted"/>
<feature type="transmembrane region" description="Helical" evidence="1">
    <location>
        <begin position="243"/>
        <end position="265"/>
    </location>
</feature>
<keyword evidence="1" id="KW-0812">Transmembrane</keyword>
<evidence type="ECO:0000313" key="3">
    <source>
        <dbReference type="EMBL" id="KWX12075.1"/>
    </source>
</evidence>
<protein>
    <recommendedName>
        <fullName evidence="2">t-SNARE coiled-coil homology domain-containing protein</fullName>
    </recommendedName>
</protein>
<feature type="domain" description="T-SNARE coiled-coil homology" evidence="2">
    <location>
        <begin position="175"/>
        <end position="237"/>
    </location>
</feature>
<evidence type="ECO:0000313" key="4">
    <source>
        <dbReference type="Proteomes" id="UP000070089"/>
    </source>
</evidence>
<reference evidence="3 4" key="1">
    <citation type="journal article" date="2015" name="Mol. Biochem. Parasitol.">
        <title>Identification of polymorphic genes for use in assemblage B genotyping assays through comparative genomics of multiple assemblage B Giardia duodenalis isolates.</title>
        <authorList>
            <person name="Wielinga C."/>
            <person name="Thompson R.C."/>
            <person name="Monis P."/>
            <person name="Ryan U."/>
        </authorList>
    </citation>
    <scope>NUCLEOTIDE SEQUENCE [LARGE SCALE GENOMIC DNA]</scope>
    <source>
        <strain evidence="3 4">BAH15c1</strain>
    </source>
</reference>
<dbReference type="InterPro" id="IPR000727">
    <property type="entry name" value="T_SNARE_dom"/>
</dbReference>
<organism evidence="3 4">
    <name type="scientific">Giardia duodenalis assemblage B</name>
    <dbReference type="NCBI Taxonomy" id="1394984"/>
    <lineage>
        <taxon>Eukaryota</taxon>
        <taxon>Metamonada</taxon>
        <taxon>Diplomonadida</taxon>
        <taxon>Hexamitidae</taxon>
        <taxon>Giardiinae</taxon>
        <taxon>Giardia</taxon>
    </lineage>
</organism>
<dbReference type="Gene3D" id="1.20.5.110">
    <property type="match status" value="1"/>
</dbReference>
<comment type="caution">
    <text evidence="3">The sequence shown here is derived from an EMBL/GenBank/DDBJ whole genome shotgun (WGS) entry which is preliminary data.</text>
</comment>
<gene>
    <name evidence="3" type="ORF">QR46_3959</name>
</gene>
<name>A0A132NPN2_GIAIN</name>
<keyword evidence="1" id="KW-1133">Transmembrane helix</keyword>
<evidence type="ECO:0000256" key="1">
    <source>
        <dbReference type="SAM" id="Phobius"/>
    </source>
</evidence>
<sequence>MEYTCLFNDLLANVEQSLSPTNLSEPSNIIFSSQLDHSLRRGAVFDTHAQAKKASNLITKLEARCSGVRTGRQPDGAVTEQLIAEAEKEISQINLSYLKDDTQDYYSGVSALLDQRLQAAIAKYRARVTKRPKSTMPPMARMTLADLSDPSSSAKVPQAHPDQLMMEKALYPSLTILDHSQQANAQSVSQTLHEVQQIYKHIAATVQHDGDRILGLHETIDTTVGIMDKANGFVQKTYVLSRRYHSCIVLVLLIILAWIIIRGAIRRI</sequence>
<dbReference type="VEuPathDB" id="GiardiaDB:QR46_3959"/>
<accession>A0A132NPN2</accession>
<dbReference type="PROSITE" id="PS50192">
    <property type="entry name" value="T_SNARE"/>
    <property type="match status" value="1"/>
</dbReference>
<dbReference type="EMBL" id="JXTI01000137">
    <property type="protein sequence ID" value="KWX12075.1"/>
    <property type="molecule type" value="Genomic_DNA"/>
</dbReference>
<dbReference type="OrthoDB" id="10256824at2759"/>
<dbReference type="Proteomes" id="UP000070089">
    <property type="component" value="Unassembled WGS sequence"/>
</dbReference>
<keyword evidence="1" id="KW-0472">Membrane</keyword>
<dbReference type="AlphaFoldDB" id="A0A132NPN2"/>
<evidence type="ECO:0000259" key="2">
    <source>
        <dbReference type="PROSITE" id="PS50192"/>
    </source>
</evidence>